<evidence type="ECO:0000256" key="2">
    <source>
        <dbReference type="ARBA" id="ARBA00022448"/>
    </source>
</evidence>
<dbReference type="GO" id="GO:0003755">
    <property type="term" value="F:peptidyl-prolyl cis-trans isomerase activity"/>
    <property type="evidence" value="ECO:0007669"/>
    <property type="project" value="UniProtKB-KW"/>
</dbReference>
<feature type="transmembrane region" description="Helical" evidence="9">
    <location>
        <begin position="634"/>
        <end position="654"/>
    </location>
</feature>
<dbReference type="Pfam" id="PF21760">
    <property type="entry name" value="SecD_1st"/>
    <property type="match status" value="1"/>
</dbReference>
<dbReference type="SUPFAM" id="SSF82866">
    <property type="entry name" value="Multidrug efflux transporter AcrB transmembrane domain"/>
    <property type="match status" value="1"/>
</dbReference>
<feature type="transmembrane region" description="Helical" evidence="9">
    <location>
        <begin position="510"/>
        <end position="526"/>
    </location>
</feature>
<keyword evidence="2 9" id="KW-0813">Transport</keyword>
<dbReference type="PROSITE" id="PS50198">
    <property type="entry name" value="PPIC_PPIASE_2"/>
    <property type="match status" value="2"/>
</dbReference>
<dbReference type="InterPro" id="IPR022813">
    <property type="entry name" value="SecD/SecF_arch_bac"/>
</dbReference>
<name>A0A2M6WMW3_9BACT</name>
<dbReference type="InterPro" id="IPR048631">
    <property type="entry name" value="SecD_1st"/>
</dbReference>
<proteinExistence type="inferred from homology"/>
<dbReference type="GO" id="GO:0005886">
    <property type="term" value="C:plasma membrane"/>
    <property type="evidence" value="ECO:0007669"/>
    <property type="project" value="UniProtKB-SubCell"/>
</dbReference>
<organism evidence="12 13">
    <name type="scientific">Candidatus Falkowbacteria bacterium CG10_big_fil_rev_8_21_14_0_10_43_11</name>
    <dbReference type="NCBI Taxonomy" id="1974568"/>
    <lineage>
        <taxon>Bacteria</taxon>
        <taxon>Candidatus Falkowiibacteriota</taxon>
    </lineage>
</organism>
<dbReference type="Gene3D" id="1.20.1640.10">
    <property type="entry name" value="Multidrug efflux transporter AcrB transmembrane domain"/>
    <property type="match status" value="1"/>
</dbReference>
<dbReference type="Gene3D" id="3.30.1360.200">
    <property type="match status" value="1"/>
</dbReference>
<dbReference type="Pfam" id="PF13616">
    <property type="entry name" value="Rotamase_3"/>
    <property type="match status" value="2"/>
</dbReference>
<dbReference type="InterPro" id="IPR048634">
    <property type="entry name" value="SecD_SecF_C"/>
</dbReference>
<accession>A0A2M6WMW3</accession>
<dbReference type="InterPro" id="IPR046357">
    <property type="entry name" value="PPIase_dom_sf"/>
</dbReference>
<feature type="transmembrane region" description="Helical" evidence="9">
    <location>
        <begin position="531"/>
        <end position="551"/>
    </location>
</feature>
<evidence type="ECO:0000259" key="11">
    <source>
        <dbReference type="PROSITE" id="PS50198"/>
    </source>
</evidence>
<evidence type="ECO:0000256" key="10">
    <source>
        <dbReference type="PROSITE-ProRule" id="PRU00278"/>
    </source>
</evidence>
<dbReference type="Pfam" id="PF22599">
    <property type="entry name" value="SecDF_P1_head"/>
    <property type="match status" value="1"/>
</dbReference>
<evidence type="ECO:0000256" key="6">
    <source>
        <dbReference type="ARBA" id="ARBA00022989"/>
    </source>
</evidence>
<keyword evidence="6 9" id="KW-1133">Transmembrane helix</keyword>
<dbReference type="GO" id="GO:0015450">
    <property type="term" value="F:protein-transporting ATPase activity"/>
    <property type="evidence" value="ECO:0007669"/>
    <property type="project" value="InterPro"/>
</dbReference>
<comment type="subunit">
    <text evidence="9">Forms a complex with SecF. Part of the essential Sec protein translocation apparatus which comprises SecA, SecYEG and auxiliary proteins SecDF. Other proteins may also be involved.</text>
</comment>
<dbReference type="NCBIfam" id="TIGR00916">
    <property type="entry name" value="2A0604s01"/>
    <property type="match status" value="1"/>
</dbReference>
<keyword evidence="10" id="KW-0697">Rotamase</keyword>
<keyword evidence="7 9" id="KW-0811">Translocation</keyword>
<evidence type="ECO:0000313" key="12">
    <source>
        <dbReference type="EMBL" id="PIT94135.1"/>
    </source>
</evidence>
<dbReference type="SUPFAM" id="SSF54534">
    <property type="entry name" value="FKBP-like"/>
    <property type="match status" value="2"/>
</dbReference>
<keyword evidence="8 9" id="KW-0472">Membrane</keyword>
<feature type="domain" description="PpiC" evidence="11">
    <location>
        <begin position="138"/>
        <end position="241"/>
    </location>
</feature>
<dbReference type="InterPro" id="IPR000297">
    <property type="entry name" value="PPIase_PpiC"/>
</dbReference>
<dbReference type="InterPro" id="IPR005791">
    <property type="entry name" value="SecD"/>
</dbReference>
<evidence type="ECO:0000256" key="5">
    <source>
        <dbReference type="ARBA" id="ARBA00022927"/>
    </source>
</evidence>
<dbReference type="Gene3D" id="3.10.50.40">
    <property type="match status" value="2"/>
</dbReference>
<dbReference type="HAMAP" id="MF_01463_B">
    <property type="entry name" value="SecD_B"/>
    <property type="match status" value="1"/>
</dbReference>
<sequence length="676" mass="74454">MFKSEKQKTRVIIVGIVILTLAAALVDFGGIYNRYADKLWLPKTKEIPFRLGLDLLGGTRLMYEADVSQIKTGEQAQALEGVRDVVERRINVFGVSEPIVQTAISGDRYRLIVELAGIKDVNQAIKMIGETPLLEFKEQNTDSKELTAEQQKSMDKFNKDAEKKAKEILAKASKGEDFSALVKQYSEDEATKDNAGDLGWIKNSDGANLQIYQRAQVSAVGKVSPELIVSDKDFDVIKIEDKKAAKEGDLGLDKKEAEASHILICYEGAERCESKITKDEARQKIVELKAKATPQNFSELAAENSSEPGAKTSKGQLGWFTKETMVEEFSDAVFAQAVGSISDIVETQFGFHLIYKTNERTLYEYKISRILIKKQTKEDIVGPEDAWKNTQLSGKYLQRAAVEFNPNDNSPEVLLSFNSEGKDLFADITKRNVGKPVAIFLDGLPISIPTVNEAITSGDAVITGKFTIKEAKLLAQRLTAGALPVPIKLVNQNTVGATLGKASVDASLRAGLWGILLVALFMAFIYRLPGLISVFTLGIYGLIILALFKLWPVTLTLAGIAGFILSIGMAVDANVLIFSRLVEELRASKPWQIALNESFRRAWPSIRDGNVTTLLTCIILIQFGTSIIKGFAVTLTLGVLVSMFSALIITKYIMKFAISERMAKINWLFGVKSKLL</sequence>
<dbReference type="NCBIfam" id="TIGR01129">
    <property type="entry name" value="secD"/>
    <property type="match status" value="1"/>
</dbReference>
<dbReference type="PANTHER" id="PTHR30081">
    <property type="entry name" value="PROTEIN-EXPORT MEMBRANE PROTEIN SEC"/>
    <property type="match status" value="1"/>
</dbReference>
<keyword evidence="3 9" id="KW-1003">Cell membrane</keyword>
<feature type="transmembrane region" description="Helical" evidence="9">
    <location>
        <begin position="12"/>
        <end position="32"/>
    </location>
</feature>
<keyword evidence="10" id="KW-0413">Isomerase</keyword>
<protein>
    <recommendedName>
        <fullName evidence="9">Protein translocase subunit SecD</fullName>
    </recommendedName>
</protein>
<keyword evidence="5 9" id="KW-0653">Protein transport</keyword>
<comment type="subcellular location">
    <subcellularLocation>
        <location evidence="1 9">Cell membrane</location>
        <topology evidence="1 9">Multi-pass membrane protein</topology>
    </subcellularLocation>
</comment>
<reference evidence="13" key="1">
    <citation type="submission" date="2017-09" db="EMBL/GenBank/DDBJ databases">
        <title>Depth-based differentiation of microbial function through sediment-hosted aquifers and enrichment of novel symbionts in the deep terrestrial subsurface.</title>
        <authorList>
            <person name="Probst A.J."/>
            <person name="Ladd B."/>
            <person name="Jarett J.K."/>
            <person name="Geller-Mcgrath D.E."/>
            <person name="Sieber C.M.K."/>
            <person name="Emerson J.B."/>
            <person name="Anantharaman K."/>
            <person name="Thomas B.C."/>
            <person name="Malmstrom R."/>
            <person name="Stieglmeier M."/>
            <person name="Klingl A."/>
            <person name="Woyke T."/>
            <person name="Ryan C.M."/>
            <person name="Banfield J.F."/>
        </authorList>
    </citation>
    <scope>NUCLEOTIDE SEQUENCE [LARGE SCALE GENOMIC DNA]</scope>
</reference>
<dbReference type="GO" id="GO:0043952">
    <property type="term" value="P:protein transport by the Sec complex"/>
    <property type="evidence" value="ECO:0007669"/>
    <property type="project" value="UniProtKB-UniRule"/>
</dbReference>
<evidence type="ECO:0000256" key="9">
    <source>
        <dbReference type="HAMAP-Rule" id="MF_01463"/>
    </source>
</evidence>
<keyword evidence="4 9" id="KW-0812">Transmembrane</keyword>
<dbReference type="GO" id="GO:0006605">
    <property type="term" value="P:protein targeting"/>
    <property type="evidence" value="ECO:0007669"/>
    <property type="project" value="UniProtKB-UniRule"/>
</dbReference>
<evidence type="ECO:0000256" key="4">
    <source>
        <dbReference type="ARBA" id="ARBA00022692"/>
    </source>
</evidence>
<dbReference type="EMBL" id="PFAS01000006">
    <property type="protein sequence ID" value="PIT94135.1"/>
    <property type="molecule type" value="Genomic_DNA"/>
</dbReference>
<comment type="similarity">
    <text evidence="9">Belongs to the SecD/SecF family. SecD subfamily.</text>
</comment>
<evidence type="ECO:0000256" key="1">
    <source>
        <dbReference type="ARBA" id="ARBA00004651"/>
    </source>
</evidence>
<dbReference type="Pfam" id="PF02355">
    <property type="entry name" value="SecD_SecF_C"/>
    <property type="match status" value="1"/>
</dbReference>
<evidence type="ECO:0000256" key="3">
    <source>
        <dbReference type="ARBA" id="ARBA00022475"/>
    </source>
</evidence>
<dbReference type="InterPro" id="IPR055344">
    <property type="entry name" value="SecD_SecF_C_bact"/>
</dbReference>
<feature type="domain" description="PpiC" evidence="11">
    <location>
        <begin position="254"/>
        <end position="358"/>
    </location>
</feature>
<dbReference type="Proteomes" id="UP000229335">
    <property type="component" value="Unassembled WGS sequence"/>
</dbReference>
<gene>
    <name evidence="9 12" type="primary">secD</name>
    <name evidence="12" type="ORF">COU00_00455</name>
</gene>
<dbReference type="InterPro" id="IPR054384">
    <property type="entry name" value="SecDF_P1_head"/>
</dbReference>
<dbReference type="AlphaFoldDB" id="A0A2M6WMW3"/>
<comment type="function">
    <text evidence="9">Part of the Sec protein translocase complex. Interacts with the SecYEG preprotein conducting channel. SecDF uses the proton motive force (PMF) to complete protein translocation after the ATP-dependent function of SecA.</text>
</comment>
<evidence type="ECO:0000313" key="13">
    <source>
        <dbReference type="Proteomes" id="UP000229335"/>
    </source>
</evidence>
<comment type="caution">
    <text evidence="12">The sequence shown here is derived from an EMBL/GenBank/DDBJ whole genome shotgun (WGS) entry which is preliminary data.</text>
</comment>
<dbReference type="Gene3D" id="3.30.70.3400">
    <property type="match status" value="1"/>
</dbReference>
<evidence type="ECO:0000256" key="8">
    <source>
        <dbReference type="ARBA" id="ARBA00023136"/>
    </source>
</evidence>
<dbReference type="GO" id="GO:0065002">
    <property type="term" value="P:intracellular protein transmembrane transport"/>
    <property type="evidence" value="ECO:0007669"/>
    <property type="project" value="UniProtKB-UniRule"/>
</dbReference>
<evidence type="ECO:0000256" key="7">
    <source>
        <dbReference type="ARBA" id="ARBA00023010"/>
    </source>
</evidence>
<dbReference type="PANTHER" id="PTHR30081:SF1">
    <property type="entry name" value="PROTEIN TRANSLOCASE SUBUNIT SECD"/>
    <property type="match status" value="1"/>
</dbReference>
<feature type="transmembrane region" description="Helical" evidence="9">
    <location>
        <begin position="609"/>
        <end position="628"/>
    </location>
</feature>
<feature type="transmembrane region" description="Helical" evidence="9">
    <location>
        <begin position="557"/>
        <end position="579"/>
    </location>
</feature>